<accession>A0A0Q2RH26</accession>
<evidence type="ECO:0000256" key="7">
    <source>
        <dbReference type="ARBA" id="ARBA00023136"/>
    </source>
</evidence>
<dbReference type="KEGG" id="ttd:A3L14_10225"/>
<gene>
    <name evidence="8" type="ORF">A3L14_10225</name>
    <name evidence="9" type="ORF">AMR53_01385</name>
    <name evidence="10" type="ORF">SAMN05216170_2147</name>
</gene>
<evidence type="ECO:0000256" key="1">
    <source>
        <dbReference type="ARBA" id="ARBA00004651"/>
    </source>
</evidence>
<keyword evidence="6" id="KW-1133">Transmembrane helix</keyword>
<comment type="similarity">
    <text evidence="2">Belongs to the binding-protein-dependent transport system permease family. FecCD subfamily.</text>
</comment>
<comment type="subcellular location">
    <subcellularLocation>
        <location evidence="1">Cell membrane</location>
        <topology evidence="1">Multi-pass membrane protein</topology>
    </subcellularLocation>
</comment>
<evidence type="ECO:0000313" key="8">
    <source>
        <dbReference type="EMBL" id="ASJ13234.1"/>
    </source>
</evidence>
<name>A0A0Q2RH26_9EURY</name>
<evidence type="ECO:0000313" key="13">
    <source>
        <dbReference type="Proteomes" id="UP000250136"/>
    </source>
</evidence>
<dbReference type="InterPro" id="IPR000522">
    <property type="entry name" value="ABC_transptr_permease_BtuC"/>
</dbReference>
<dbReference type="RefSeq" id="WP_055428559.1">
    <property type="nucleotide sequence ID" value="NZ_CP015105.1"/>
</dbReference>
<keyword evidence="4" id="KW-1003">Cell membrane</keyword>
<dbReference type="FunFam" id="1.10.3470.10:FF:000001">
    <property type="entry name" value="Vitamin B12 ABC transporter permease BtuC"/>
    <property type="match status" value="1"/>
</dbReference>
<sequence>MKKWLPTLLALSLIAGFLGVYIGSVSLTPSDVTASMTYGVKSAMSELFPSINPGERPKAFIIVWELRLPRVLLAYLVGLSLASAGVASQALFRNALADPYIIGVSAGAGIGAALGAIYAPAHMGTLALISAVLSVLVVYTVSRVDGHVPVDTLLLAGIAYGFLASAITWYLIISQGEKAHITWMWLMGTFNGSSWGDVGEMFIVALLGVGFLVWKWRELNLILLGEESIALGLDLHLYRKLFIGTIALLTAFAVSTAGIIGFIGLVSPHIMRLLLGPNHRSLTPASALFGGVLLVFADLLARTVAKPMELPVGIITALMGAPFFLYLLMKHKRGELYS</sequence>
<dbReference type="Gene3D" id="1.10.3470.10">
    <property type="entry name" value="ABC transporter involved in vitamin B12 uptake, BtuC"/>
    <property type="match status" value="1"/>
</dbReference>
<dbReference type="GO" id="GO:0005886">
    <property type="term" value="C:plasma membrane"/>
    <property type="evidence" value="ECO:0007669"/>
    <property type="project" value="UniProtKB-SubCell"/>
</dbReference>
<dbReference type="InterPro" id="IPR037294">
    <property type="entry name" value="ABC_BtuC-like"/>
</dbReference>
<dbReference type="Proteomes" id="UP000182125">
    <property type="component" value="Unassembled WGS sequence"/>
</dbReference>
<proteinExistence type="inferred from homology"/>
<reference evidence="8 13" key="2">
    <citation type="submission" date="2016-04" db="EMBL/GenBank/DDBJ databases">
        <title>Complete genome sequence of Thermococcus thioreducens type strain OGL-20P.</title>
        <authorList>
            <person name="Oger P.M."/>
        </authorList>
    </citation>
    <scope>NUCLEOTIDE SEQUENCE [LARGE SCALE GENOMIC DNA]</scope>
    <source>
        <strain evidence="8 13">OGL-20P</strain>
    </source>
</reference>
<dbReference type="Proteomes" id="UP000250136">
    <property type="component" value="Chromosome"/>
</dbReference>
<dbReference type="CDD" id="cd06550">
    <property type="entry name" value="TM_ABC_iron-siderophores_like"/>
    <property type="match status" value="1"/>
</dbReference>
<evidence type="ECO:0000313" key="12">
    <source>
        <dbReference type="Proteomes" id="UP000182125"/>
    </source>
</evidence>
<dbReference type="EMBL" id="FOIW01000003">
    <property type="protein sequence ID" value="SEW21318.1"/>
    <property type="molecule type" value="Genomic_DNA"/>
</dbReference>
<dbReference type="PATRIC" id="fig|277988.4.peg.296"/>
<dbReference type="AlphaFoldDB" id="A0A0Q2RH26"/>
<evidence type="ECO:0000256" key="5">
    <source>
        <dbReference type="ARBA" id="ARBA00022692"/>
    </source>
</evidence>
<dbReference type="PANTHER" id="PTHR30472:SF25">
    <property type="entry name" value="ABC TRANSPORTER PERMEASE PROTEIN MJ0876-RELATED"/>
    <property type="match status" value="1"/>
</dbReference>
<keyword evidence="3" id="KW-0813">Transport</keyword>
<evidence type="ECO:0000256" key="3">
    <source>
        <dbReference type="ARBA" id="ARBA00022448"/>
    </source>
</evidence>
<organism evidence="9 11">
    <name type="scientific">Thermococcus thioreducens</name>
    <dbReference type="NCBI Taxonomy" id="277988"/>
    <lineage>
        <taxon>Archaea</taxon>
        <taxon>Methanobacteriati</taxon>
        <taxon>Methanobacteriota</taxon>
        <taxon>Thermococci</taxon>
        <taxon>Thermococcales</taxon>
        <taxon>Thermococcaceae</taxon>
        <taxon>Thermococcus</taxon>
    </lineage>
</organism>
<dbReference type="EMBL" id="LIXN01000002">
    <property type="protein sequence ID" value="KQH83350.1"/>
    <property type="molecule type" value="Genomic_DNA"/>
</dbReference>
<evidence type="ECO:0000313" key="10">
    <source>
        <dbReference type="EMBL" id="SEW21318.1"/>
    </source>
</evidence>
<dbReference type="STRING" id="277988.SAMN05216170_2147"/>
<keyword evidence="5" id="KW-0812">Transmembrane</keyword>
<evidence type="ECO:0000313" key="11">
    <source>
        <dbReference type="Proteomes" id="UP000051862"/>
    </source>
</evidence>
<dbReference type="Proteomes" id="UP000051862">
    <property type="component" value="Unassembled WGS sequence"/>
</dbReference>
<reference evidence="10 12" key="3">
    <citation type="submission" date="2016-10" db="EMBL/GenBank/DDBJ databases">
        <authorList>
            <person name="de Groot N.N."/>
        </authorList>
    </citation>
    <scope>NUCLEOTIDE SEQUENCE [LARGE SCALE GENOMIC DNA]</scope>
    <source>
        <strain evidence="10 12">OGL-20</strain>
    </source>
</reference>
<dbReference type="SUPFAM" id="SSF81345">
    <property type="entry name" value="ABC transporter involved in vitamin B12 uptake, BtuC"/>
    <property type="match status" value="1"/>
</dbReference>
<dbReference type="GO" id="GO:0022857">
    <property type="term" value="F:transmembrane transporter activity"/>
    <property type="evidence" value="ECO:0007669"/>
    <property type="project" value="InterPro"/>
</dbReference>
<dbReference type="PANTHER" id="PTHR30472">
    <property type="entry name" value="FERRIC ENTEROBACTIN TRANSPORT SYSTEM PERMEASE PROTEIN"/>
    <property type="match status" value="1"/>
</dbReference>
<dbReference type="OrthoDB" id="57034at2157"/>
<evidence type="ECO:0000313" key="9">
    <source>
        <dbReference type="EMBL" id="KQH83350.1"/>
    </source>
</evidence>
<dbReference type="Pfam" id="PF01032">
    <property type="entry name" value="FecCD"/>
    <property type="match status" value="1"/>
</dbReference>
<reference evidence="9 11" key="1">
    <citation type="submission" date="2015-08" db="EMBL/GenBank/DDBJ databases">
        <title>Thermococcus thioreducens DSM 14981 genome sequencing.</title>
        <authorList>
            <person name="Hong S.-J."/>
            <person name="Kim M.-C."/>
            <person name="Shin J.-H."/>
        </authorList>
    </citation>
    <scope>NUCLEOTIDE SEQUENCE [LARGE SCALE GENOMIC DNA]</scope>
    <source>
        <strain evidence="9 11">DSM 14981</strain>
    </source>
</reference>
<dbReference type="EMBL" id="CP015105">
    <property type="protein sequence ID" value="ASJ13234.1"/>
    <property type="molecule type" value="Genomic_DNA"/>
</dbReference>
<evidence type="ECO:0000256" key="4">
    <source>
        <dbReference type="ARBA" id="ARBA00022475"/>
    </source>
</evidence>
<dbReference type="GeneID" id="33334805"/>
<evidence type="ECO:0000256" key="6">
    <source>
        <dbReference type="ARBA" id="ARBA00022989"/>
    </source>
</evidence>
<keyword evidence="13" id="KW-1185">Reference proteome</keyword>
<evidence type="ECO:0000256" key="2">
    <source>
        <dbReference type="ARBA" id="ARBA00007935"/>
    </source>
</evidence>
<protein>
    <submittedName>
        <fullName evidence="9">Iron ABC transporter</fullName>
    </submittedName>
    <submittedName>
        <fullName evidence="10">Iron complex transport system permease protein</fullName>
    </submittedName>
</protein>
<keyword evidence="7" id="KW-0472">Membrane</keyword>